<dbReference type="KEGG" id="agf:ET445_01220"/>
<protein>
    <submittedName>
        <fullName evidence="4">TetR/AcrR family transcriptional regulator</fullName>
    </submittedName>
</protein>
<organism evidence="4 5">
    <name type="scientific">Agromyces protaetiae</name>
    <dbReference type="NCBI Taxonomy" id="2509455"/>
    <lineage>
        <taxon>Bacteria</taxon>
        <taxon>Bacillati</taxon>
        <taxon>Actinomycetota</taxon>
        <taxon>Actinomycetes</taxon>
        <taxon>Micrococcales</taxon>
        <taxon>Microbacteriaceae</taxon>
        <taxon>Agromyces</taxon>
    </lineage>
</organism>
<evidence type="ECO:0000313" key="4">
    <source>
        <dbReference type="EMBL" id="QAY72160.1"/>
    </source>
</evidence>
<dbReference type="EMBL" id="CP035491">
    <property type="protein sequence ID" value="QAY72160.1"/>
    <property type="molecule type" value="Genomic_DNA"/>
</dbReference>
<accession>A0A4P6F7U6</accession>
<dbReference type="Gene3D" id="1.10.357.10">
    <property type="entry name" value="Tetracycline Repressor, domain 2"/>
    <property type="match status" value="1"/>
</dbReference>
<dbReference type="Proteomes" id="UP000291259">
    <property type="component" value="Chromosome"/>
</dbReference>
<dbReference type="InterPro" id="IPR036271">
    <property type="entry name" value="Tet_transcr_reg_TetR-rel_C_sf"/>
</dbReference>
<evidence type="ECO:0000256" key="1">
    <source>
        <dbReference type="ARBA" id="ARBA00023125"/>
    </source>
</evidence>
<dbReference type="PROSITE" id="PS50977">
    <property type="entry name" value="HTH_TETR_2"/>
    <property type="match status" value="1"/>
</dbReference>
<dbReference type="AlphaFoldDB" id="A0A4P6F7U6"/>
<dbReference type="SUPFAM" id="SSF48498">
    <property type="entry name" value="Tetracyclin repressor-like, C-terminal domain"/>
    <property type="match status" value="1"/>
</dbReference>
<keyword evidence="5" id="KW-1185">Reference proteome</keyword>
<dbReference type="InterPro" id="IPR009057">
    <property type="entry name" value="Homeodomain-like_sf"/>
</dbReference>
<sequence length="198" mass="21677">MTPERRGPYAKGVAMRGRIVDAALSLYASTEAPPTFKAIADAVGLSEKGLSHYFPSRDELLVSVLAERDRIDAIESGVEPAEPADFVAAVERVMTHNMSTPGLLRLYVDLSAAATDAGHPAHEYFVARFRVLRERLSAYLRELGMSTEYSEWAARILVGAVDGLQAQWLLDQDFDLSGSVVELIELVFAADTPPRLAR</sequence>
<dbReference type="SUPFAM" id="SSF46689">
    <property type="entry name" value="Homeodomain-like"/>
    <property type="match status" value="1"/>
</dbReference>
<dbReference type="Pfam" id="PF00440">
    <property type="entry name" value="TetR_N"/>
    <property type="match status" value="1"/>
</dbReference>
<reference evidence="4 5" key="1">
    <citation type="submission" date="2019-01" db="EMBL/GenBank/DDBJ databases">
        <title>Genome sequencing of strain FW100M-8.</title>
        <authorList>
            <person name="Heo J."/>
            <person name="Kim S.-J."/>
            <person name="Kim J.-S."/>
            <person name="Hong S.-B."/>
            <person name="Kwon S.-W."/>
        </authorList>
    </citation>
    <scope>NUCLEOTIDE SEQUENCE [LARGE SCALE GENOMIC DNA]</scope>
    <source>
        <strain evidence="4 5">FW100M-8</strain>
    </source>
</reference>
<keyword evidence="1 2" id="KW-0238">DNA-binding</keyword>
<proteinExistence type="predicted"/>
<feature type="domain" description="HTH tetR-type" evidence="3">
    <location>
        <begin position="13"/>
        <end position="72"/>
    </location>
</feature>
<dbReference type="RefSeq" id="WP_129188096.1">
    <property type="nucleotide sequence ID" value="NZ_CP035491.1"/>
</dbReference>
<evidence type="ECO:0000313" key="5">
    <source>
        <dbReference type="Proteomes" id="UP000291259"/>
    </source>
</evidence>
<evidence type="ECO:0000256" key="2">
    <source>
        <dbReference type="PROSITE-ProRule" id="PRU00335"/>
    </source>
</evidence>
<feature type="DNA-binding region" description="H-T-H motif" evidence="2">
    <location>
        <begin position="35"/>
        <end position="54"/>
    </location>
</feature>
<dbReference type="InterPro" id="IPR001647">
    <property type="entry name" value="HTH_TetR"/>
</dbReference>
<name>A0A4P6F7U6_9MICO</name>
<dbReference type="GO" id="GO:0003677">
    <property type="term" value="F:DNA binding"/>
    <property type="evidence" value="ECO:0007669"/>
    <property type="project" value="UniProtKB-UniRule"/>
</dbReference>
<dbReference type="OrthoDB" id="7505659at2"/>
<gene>
    <name evidence="4" type="ORF">ET445_01220</name>
</gene>
<evidence type="ECO:0000259" key="3">
    <source>
        <dbReference type="PROSITE" id="PS50977"/>
    </source>
</evidence>